<dbReference type="EMBL" id="VIKS01000003">
    <property type="protein sequence ID" value="TQV89015.1"/>
    <property type="molecule type" value="Genomic_DNA"/>
</dbReference>
<dbReference type="Pfam" id="PF01545">
    <property type="entry name" value="Cation_efflux"/>
    <property type="match status" value="1"/>
</dbReference>
<keyword evidence="6" id="KW-0864">Zinc transport</keyword>
<evidence type="ECO:0000259" key="11">
    <source>
        <dbReference type="Pfam" id="PF16916"/>
    </source>
</evidence>
<evidence type="ECO:0000256" key="4">
    <source>
        <dbReference type="ARBA" id="ARBA00022496"/>
    </source>
</evidence>
<dbReference type="SUPFAM" id="SSF160240">
    <property type="entry name" value="Cation efflux protein cytoplasmic domain-like"/>
    <property type="match status" value="1"/>
</dbReference>
<dbReference type="InterPro" id="IPR058533">
    <property type="entry name" value="Cation_efflux_TM"/>
</dbReference>
<dbReference type="AlphaFoldDB" id="A0A545UHS0"/>
<comment type="similarity">
    <text evidence="2">Belongs to the cation diffusion facilitator (CDF) transporter (TC 2.A.4) family. FieF subfamily.</text>
</comment>
<evidence type="ECO:0000256" key="1">
    <source>
        <dbReference type="ARBA" id="ARBA00004141"/>
    </source>
</evidence>
<feature type="domain" description="Cation efflux protein cytoplasmic" evidence="11">
    <location>
        <begin position="223"/>
        <end position="291"/>
    </location>
</feature>
<dbReference type="GO" id="GO:0015086">
    <property type="term" value="F:cadmium ion transmembrane transporter activity"/>
    <property type="evidence" value="ECO:0007669"/>
    <property type="project" value="TreeGrafter"/>
</dbReference>
<dbReference type="InterPro" id="IPR027469">
    <property type="entry name" value="Cation_efflux_TMD_sf"/>
</dbReference>
<evidence type="ECO:0000256" key="5">
    <source>
        <dbReference type="ARBA" id="ARBA00022692"/>
    </source>
</evidence>
<dbReference type="InterPro" id="IPR036837">
    <property type="entry name" value="Cation_efflux_CTD_sf"/>
</dbReference>
<dbReference type="Gene3D" id="1.20.1510.10">
    <property type="entry name" value="Cation efflux protein transmembrane domain"/>
    <property type="match status" value="1"/>
</dbReference>
<organism evidence="12 13">
    <name type="scientific">Aliikangiella coralliicola</name>
    <dbReference type="NCBI Taxonomy" id="2592383"/>
    <lineage>
        <taxon>Bacteria</taxon>
        <taxon>Pseudomonadati</taxon>
        <taxon>Pseudomonadota</taxon>
        <taxon>Gammaproteobacteria</taxon>
        <taxon>Oceanospirillales</taxon>
        <taxon>Pleioneaceae</taxon>
        <taxon>Aliikangiella</taxon>
    </lineage>
</organism>
<evidence type="ECO:0000256" key="6">
    <source>
        <dbReference type="ARBA" id="ARBA00022906"/>
    </source>
</evidence>
<dbReference type="InterPro" id="IPR027470">
    <property type="entry name" value="Cation_efflux_CTD"/>
</dbReference>
<feature type="transmembrane region" description="Helical" evidence="9">
    <location>
        <begin position="181"/>
        <end position="202"/>
    </location>
</feature>
<keyword evidence="6" id="KW-0862">Zinc</keyword>
<evidence type="ECO:0000256" key="7">
    <source>
        <dbReference type="ARBA" id="ARBA00022989"/>
    </source>
</evidence>
<keyword evidence="4" id="KW-0408">Iron</keyword>
<gene>
    <name evidence="12" type="ORF">FLL46_05655</name>
</gene>
<feature type="domain" description="Cation efflux protein transmembrane" evidence="10">
    <location>
        <begin position="23"/>
        <end position="213"/>
    </location>
</feature>
<reference evidence="12 13" key="1">
    <citation type="submission" date="2019-07" db="EMBL/GenBank/DDBJ databases">
        <title>Draft genome for Aliikangiella sp. M105.</title>
        <authorList>
            <person name="Wang G."/>
        </authorList>
    </citation>
    <scope>NUCLEOTIDE SEQUENCE [LARGE SCALE GENOMIC DNA]</scope>
    <source>
        <strain evidence="12 13">M105</strain>
    </source>
</reference>
<keyword evidence="3" id="KW-0813">Transport</keyword>
<comment type="caution">
    <text evidence="12">The sequence shown here is derived from an EMBL/GenBank/DDBJ whole genome shotgun (WGS) entry which is preliminary data.</text>
</comment>
<evidence type="ECO:0000256" key="9">
    <source>
        <dbReference type="SAM" id="Phobius"/>
    </source>
</evidence>
<dbReference type="SUPFAM" id="SSF161111">
    <property type="entry name" value="Cation efflux protein transmembrane domain-like"/>
    <property type="match status" value="1"/>
</dbReference>
<dbReference type="NCBIfam" id="TIGR01297">
    <property type="entry name" value="CDF"/>
    <property type="match status" value="1"/>
</dbReference>
<dbReference type="GO" id="GO:0015093">
    <property type="term" value="F:ferrous iron transmembrane transporter activity"/>
    <property type="evidence" value="ECO:0007669"/>
    <property type="project" value="TreeGrafter"/>
</dbReference>
<feature type="transmembrane region" description="Helical" evidence="9">
    <location>
        <begin position="123"/>
        <end position="141"/>
    </location>
</feature>
<dbReference type="InterPro" id="IPR002524">
    <property type="entry name" value="Cation_efflux"/>
</dbReference>
<dbReference type="InterPro" id="IPR050291">
    <property type="entry name" value="CDF_Transporter"/>
</dbReference>
<proteinExistence type="inferred from homology"/>
<keyword evidence="6" id="KW-0406">Ion transport</keyword>
<evidence type="ECO:0000256" key="8">
    <source>
        <dbReference type="ARBA" id="ARBA00023136"/>
    </source>
</evidence>
<dbReference type="GO" id="GO:0005886">
    <property type="term" value="C:plasma membrane"/>
    <property type="evidence" value="ECO:0007669"/>
    <property type="project" value="TreeGrafter"/>
</dbReference>
<evidence type="ECO:0000259" key="10">
    <source>
        <dbReference type="Pfam" id="PF01545"/>
    </source>
</evidence>
<keyword evidence="7 9" id="KW-1133">Transmembrane helix</keyword>
<evidence type="ECO:0000313" key="13">
    <source>
        <dbReference type="Proteomes" id="UP000315439"/>
    </source>
</evidence>
<dbReference type="GO" id="GO:0015341">
    <property type="term" value="F:zinc efflux antiporter activity"/>
    <property type="evidence" value="ECO:0007669"/>
    <property type="project" value="TreeGrafter"/>
</dbReference>
<dbReference type="GO" id="GO:0006882">
    <property type="term" value="P:intracellular zinc ion homeostasis"/>
    <property type="evidence" value="ECO:0007669"/>
    <property type="project" value="TreeGrafter"/>
</dbReference>
<keyword evidence="13" id="KW-1185">Reference proteome</keyword>
<name>A0A545UHS0_9GAMM</name>
<dbReference type="Pfam" id="PF16916">
    <property type="entry name" value="ZT_dimer"/>
    <property type="match status" value="1"/>
</dbReference>
<sequence>MSLPSQDAISSEDKDQKVQQIIFVEGSANLLVLIAKAFVGFSTGSLAIIGDAIHSLTDVTNNVVAWSVVKHASKPADKEHPYGHRKFETLAVLGLAVLLLVLAFELVIHAFRRETPEIFSSGWELAIMLFVLIINIVLASWQRMWAKRLDSDILHADASHTFSDVLTTVVVIGGWQLSAMGYVWLDKLCALAIAGFILYLAIQLFKKAAPVLVDEFAIDPELLTKSVAKVEGVYAVSRVRSRWIGNLASVDMIIHVASHLTTEESHKICDEVEIVVEQEFNVTDISIHVEPVKTRPIGIDEANNHSIGVEE</sequence>
<protein>
    <submittedName>
        <fullName evidence="12">Cation transporter</fullName>
    </submittedName>
</protein>
<feature type="transmembrane region" description="Helical" evidence="9">
    <location>
        <begin position="90"/>
        <end position="111"/>
    </location>
</feature>
<evidence type="ECO:0000256" key="2">
    <source>
        <dbReference type="ARBA" id="ARBA00010212"/>
    </source>
</evidence>
<dbReference type="Proteomes" id="UP000315439">
    <property type="component" value="Unassembled WGS sequence"/>
</dbReference>
<dbReference type="PANTHER" id="PTHR43840">
    <property type="entry name" value="MITOCHONDRIAL METAL TRANSPORTER 1-RELATED"/>
    <property type="match status" value="1"/>
</dbReference>
<dbReference type="RefSeq" id="WP_142892500.1">
    <property type="nucleotide sequence ID" value="NZ_ML660161.1"/>
</dbReference>
<dbReference type="PANTHER" id="PTHR43840:SF15">
    <property type="entry name" value="MITOCHONDRIAL METAL TRANSPORTER 1-RELATED"/>
    <property type="match status" value="1"/>
</dbReference>
<keyword evidence="8 9" id="KW-0472">Membrane</keyword>
<comment type="subcellular location">
    <subcellularLocation>
        <location evidence="1">Membrane</location>
        <topology evidence="1">Multi-pass membrane protein</topology>
    </subcellularLocation>
</comment>
<evidence type="ECO:0000313" key="12">
    <source>
        <dbReference type="EMBL" id="TQV89015.1"/>
    </source>
</evidence>
<keyword evidence="4" id="KW-0410">Iron transport</keyword>
<dbReference type="Gene3D" id="3.30.70.1350">
    <property type="entry name" value="Cation efflux protein, cytoplasmic domain"/>
    <property type="match status" value="1"/>
</dbReference>
<accession>A0A545UHS0</accession>
<keyword evidence="5 9" id="KW-0812">Transmembrane</keyword>
<evidence type="ECO:0000256" key="3">
    <source>
        <dbReference type="ARBA" id="ARBA00022448"/>
    </source>
</evidence>
<dbReference type="OrthoDB" id="9806522at2"/>